<name>A0ABT4Q6S0_9BACL</name>
<dbReference type="RefSeq" id="WP_269881017.1">
    <property type="nucleotide sequence ID" value="NZ_JAQAGZ010000005.1"/>
</dbReference>
<feature type="coiled-coil region" evidence="1">
    <location>
        <begin position="27"/>
        <end position="54"/>
    </location>
</feature>
<dbReference type="Proteomes" id="UP001527882">
    <property type="component" value="Unassembled WGS sequence"/>
</dbReference>
<keyword evidence="1" id="KW-0175">Coiled coil</keyword>
<organism evidence="2 3">
    <name type="scientific">Paenibacillus gyeongsangnamensis</name>
    <dbReference type="NCBI Taxonomy" id="3388067"/>
    <lineage>
        <taxon>Bacteria</taxon>
        <taxon>Bacillati</taxon>
        <taxon>Bacillota</taxon>
        <taxon>Bacilli</taxon>
        <taxon>Bacillales</taxon>
        <taxon>Paenibacillaceae</taxon>
        <taxon>Paenibacillus</taxon>
    </lineage>
</organism>
<evidence type="ECO:0000256" key="1">
    <source>
        <dbReference type="SAM" id="Coils"/>
    </source>
</evidence>
<keyword evidence="3" id="KW-1185">Reference proteome</keyword>
<evidence type="ECO:0000313" key="2">
    <source>
        <dbReference type="EMBL" id="MCZ8512567.1"/>
    </source>
</evidence>
<sequence length="111" mass="12864">MSDDILHQILGEIRGMKQDLTEVKTGLAEVKDEVKCTNKRLDSLETEFKQFKSEVRAEFQVLKAGQQGIRNEISDRFDEVKRELTRHDHAIAILNNRLLNNEVEVKSLKDK</sequence>
<gene>
    <name evidence="2" type="ORF">O9H85_09085</name>
</gene>
<dbReference type="Gene3D" id="1.20.58.130">
    <property type="match status" value="1"/>
</dbReference>
<protein>
    <submittedName>
        <fullName evidence="2">Uncharacterized protein</fullName>
    </submittedName>
</protein>
<comment type="caution">
    <text evidence="2">The sequence shown here is derived from an EMBL/GenBank/DDBJ whole genome shotgun (WGS) entry which is preliminary data.</text>
</comment>
<accession>A0ABT4Q6S0</accession>
<reference evidence="2 3" key="1">
    <citation type="submission" date="2022-12" db="EMBL/GenBank/DDBJ databases">
        <title>Draft genome sequence of Paenibacillus sp. dW9.</title>
        <authorList>
            <person name="Choi E.-W."/>
            <person name="Kim D.-U."/>
        </authorList>
    </citation>
    <scope>NUCLEOTIDE SEQUENCE [LARGE SCALE GENOMIC DNA]</scope>
    <source>
        <strain evidence="3">dW9</strain>
    </source>
</reference>
<dbReference type="EMBL" id="JAQAGZ010000005">
    <property type="protein sequence ID" value="MCZ8512567.1"/>
    <property type="molecule type" value="Genomic_DNA"/>
</dbReference>
<evidence type="ECO:0000313" key="3">
    <source>
        <dbReference type="Proteomes" id="UP001527882"/>
    </source>
</evidence>
<proteinExistence type="predicted"/>